<dbReference type="InterPro" id="IPR036721">
    <property type="entry name" value="RCK_C_sf"/>
</dbReference>
<dbReference type="InterPro" id="IPR050721">
    <property type="entry name" value="Trk_Ktr_HKT_K-transport"/>
</dbReference>
<feature type="transmembrane region" description="Helical" evidence="6">
    <location>
        <begin position="66"/>
        <end position="85"/>
    </location>
</feature>
<gene>
    <name evidence="8" type="ORF">B0F88_11716</name>
</gene>
<dbReference type="Proteomes" id="UP000238071">
    <property type="component" value="Unassembled WGS sequence"/>
</dbReference>
<evidence type="ECO:0000256" key="2">
    <source>
        <dbReference type="ARBA" id="ARBA00022692"/>
    </source>
</evidence>
<dbReference type="PRINTS" id="PR00169">
    <property type="entry name" value="KCHANNEL"/>
</dbReference>
<comment type="caution">
    <text evidence="8">The sequence shown here is derived from an EMBL/GenBank/DDBJ whole genome shotgun (WGS) entry which is preliminary data.</text>
</comment>
<dbReference type="SUPFAM" id="SSF51735">
    <property type="entry name" value="NAD(P)-binding Rossmann-fold domains"/>
    <property type="match status" value="1"/>
</dbReference>
<evidence type="ECO:0000256" key="1">
    <source>
        <dbReference type="ARBA" id="ARBA00004141"/>
    </source>
</evidence>
<dbReference type="InterPro" id="IPR005821">
    <property type="entry name" value="Ion_trans_dom"/>
</dbReference>
<dbReference type="Pfam" id="PF00520">
    <property type="entry name" value="Ion_trans"/>
    <property type="match status" value="1"/>
</dbReference>
<dbReference type="PANTHER" id="PTHR43833">
    <property type="entry name" value="POTASSIUM CHANNEL PROTEIN 2-RELATED-RELATED"/>
    <property type="match status" value="1"/>
</dbReference>
<dbReference type="SUPFAM" id="SSF81324">
    <property type="entry name" value="Voltage-gated potassium channels"/>
    <property type="match status" value="1"/>
</dbReference>
<dbReference type="GO" id="GO:0006813">
    <property type="term" value="P:potassium ion transport"/>
    <property type="evidence" value="ECO:0007669"/>
    <property type="project" value="InterPro"/>
</dbReference>
<keyword evidence="3 6" id="KW-1133">Transmembrane helix</keyword>
<organism evidence="8 9">
    <name type="scientific">Methylobacter tundripaludum</name>
    <dbReference type="NCBI Taxonomy" id="173365"/>
    <lineage>
        <taxon>Bacteria</taxon>
        <taxon>Pseudomonadati</taxon>
        <taxon>Pseudomonadota</taxon>
        <taxon>Gammaproteobacteria</taxon>
        <taxon>Methylococcales</taxon>
        <taxon>Methylococcaceae</taxon>
        <taxon>Methylobacter</taxon>
    </lineage>
</organism>
<keyword evidence="4 6" id="KW-0472">Membrane</keyword>
<protein>
    <recommendedName>
        <fullName evidence="5">BK channel</fullName>
    </recommendedName>
</protein>
<keyword evidence="8" id="KW-0406">Ion transport</keyword>
<dbReference type="OrthoDB" id="9781411at2"/>
<evidence type="ECO:0000256" key="3">
    <source>
        <dbReference type="ARBA" id="ARBA00022989"/>
    </source>
</evidence>
<dbReference type="AlphaFoldDB" id="A0A2S6GM35"/>
<dbReference type="GO" id="GO:0005216">
    <property type="term" value="F:monoatomic ion channel activity"/>
    <property type="evidence" value="ECO:0007669"/>
    <property type="project" value="InterPro"/>
</dbReference>
<dbReference type="PANTHER" id="PTHR43833:SF9">
    <property type="entry name" value="POTASSIUM CHANNEL PROTEIN YUGO-RELATED"/>
    <property type="match status" value="1"/>
</dbReference>
<dbReference type="RefSeq" id="WP_104425059.1">
    <property type="nucleotide sequence ID" value="NZ_PTIY01000017.1"/>
</dbReference>
<feature type="transmembrane region" description="Helical" evidence="6">
    <location>
        <begin position="180"/>
        <end position="203"/>
    </location>
</feature>
<keyword evidence="8" id="KW-0813">Transport</keyword>
<dbReference type="Gene3D" id="3.30.70.1450">
    <property type="entry name" value="Regulator of K+ conductance, C-terminal domain"/>
    <property type="match status" value="1"/>
</dbReference>
<feature type="transmembrane region" description="Helical" evidence="6">
    <location>
        <begin position="243"/>
        <end position="267"/>
    </location>
</feature>
<dbReference type="Pfam" id="PF02254">
    <property type="entry name" value="TrkA_N"/>
    <property type="match status" value="1"/>
</dbReference>
<keyword evidence="2 6" id="KW-0812">Transmembrane</keyword>
<dbReference type="GO" id="GO:0016020">
    <property type="term" value="C:membrane"/>
    <property type="evidence" value="ECO:0007669"/>
    <property type="project" value="UniProtKB-SubCell"/>
</dbReference>
<evidence type="ECO:0000256" key="6">
    <source>
        <dbReference type="SAM" id="Phobius"/>
    </source>
</evidence>
<evidence type="ECO:0000256" key="4">
    <source>
        <dbReference type="ARBA" id="ARBA00023136"/>
    </source>
</evidence>
<dbReference type="PROSITE" id="PS51201">
    <property type="entry name" value="RCK_N"/>
    <property type="match status" value="1"/>
</dbReference>
<dbReference type="InterPro" id="IPR003148">
    <property type="entry name" value="RCK_N"/>
</dbReference>
<accession>A0A2S6GM35</accession>
<feature type="transmembrane region" description="Helical" evidence="6">
    <location>
        <begin position="40"/>
        <end position="60"/>
    </location>
</feature>
<keyword evidence="8" id="KW-0407">Ion channel</keyword>
<evidence type="ECO:0000313" key="8">
    <source>
        <dbReference type="EMBL" id="PPK66277.1"/>
    </source>
</evidence>
<comment type="subcellular location">
    <subcellularLocation>
        <location evidence="1">Membrane</location>
        <topology evidence="1">Multi-pass membrane protein</topology>
    </subcellularLocation>
</comment>
<feature type="transmembrane region" description="Helical" evidence="6">
    <location>
        <begin position="215"/>
        <end position="231"/>
    </location>
</feature>
<feature type="domain" description="RCK N-terminal" evidence="7">
    <location>
        <begin position="287"/>
        <end position="405"/>
    </location>
</feature>
<evidence type="ECO:0000259" key="7">
    <source>
        <dbReference type="PROSITE" id="PS51201"/>
    </source>
</evidence>
<dbReference type="Gene3D" id="3.40.50.720">
    <property type="entry name" value="NAD(P)-binding Rossmann-like Domain"/>
    <property type="match status" value="1"/>
</dbReference>
<sequence length="534" mass="61081">MFTRLIVYFAYFLKTSKRYQRAKLFFYDLLENPNSRLKSYFDVFMICLVMLSVFLLIYEVDHKLDAGAVLFEHCVISLFIAEYLLRGWLYSDNHKIILEHYEKADYLKLSFRPGKVAMIILAKKIEYVFTPLALIDLLAILPTYRLLRVMRILLLFRLFKLFRYFNSIKLFANILASKRFELITLGIFLGFLVFVGSTAIYLFENPANGGQVKNLFDSFYWAIVTVATVGYGDISPQTTGGRIVAMVLILAGLGVLSFLVSIIVTAFNEEIEALRENSIYTELNRFDHFIIICGFGRVGQHIARQLEKDKQNFVVIDPRESYILKAKRLGFLFIHADASKNDVMHNAGINNGATTVICATGDDVINVYITLTSRHLNPEIRIISRANNQDNVKKLYQAGASNVIQPFEIAGMAVAEYIGQPVAFEAILGIIREESHIIMETLCVHPGSLIEGMNIAEVGFEQRKLMLMGIVSANPVHQKHKNSYPIKNQHFYFNPEPHFVLRDGDLLVVIGREYAIDYFRDQIEKSRLKNGRKQ</sequence>
<dbReference type="InterPro" id="IPR036291">
    <property type="entry name" value="NAD(P)-bd_dom_sf"/>
</dbReference>
<dbReference type="SUPFAM" id="SSF116726">
    <property type="entry name" value="TrkA C-terminal domain-like"/>
    <property type="match status" value="1"/>
</dbReference>
<evidence type="ECO:0000313" key="9">
    <source>
        <dbReference type="Proteomes" id="UP000238071"/>
    </source>
</evidence>
<evidence type="ECO:0000256" key="5">
    <source>
        <dbReference type="ARBA" id="ARBA00029579"/>
    </source>
</evidence>
<proteinExistence type="predicted"/>
<name>A0A2S6GM35_9GAMM</name>
<dbReference type="EMBL" id="PTIY01000017">
    <property type="protein sequence ID" value="PPK66277.1"/>
    <property type="molecule type" value="Genomic_DNA"/>
</dbReference>
<dbReference type="Gene3D" id="1.10.287.70">
    <property type="match status" value="1"/>
</dbReference>
<reference evidence="8 9" key="1">
    <citation type="submission" date="2018-02" db="EMBL/GenBank/DDBJ databases">
        <title>Subsurface microbial communities from deep shales in Ohio and West Virginia, USA.</title>
        <authorList>
            <person name="Wrighton K."/>
        </authorList>
    </citation>
    <scope>NUCLEOTIDE SEQUENCE [LARGE SCALE GENOMIC DNA]</scope>
    <source>
        <strain evidence="8 9">OWC-G53F</strain>
    </source>
</reference>
<keyword evidence="9" id="KW-1185">Reference proteome</keyword>